<dbReference type="Gene3D" id="2.60.40.10">
    <property type="entry name" value="Immunoglobulins"/>
    <property type="match status" value="2"/>
</dbReference>
<feature type="compositionally biased region" description="Low complexity" evidence="2">
    <location>
        <begin position="538"/>
        <end position="555"/>
    </location>
</feature>
<feature type="chain" id="PRO_5019527150" evidence="4">
    <location>
        <begin position="32"/>
        <end position="1243"/>
    </location>
</feature>
<keyword evidence="3" id="KW-0472">Membrane</keyword>
<feature type="region of interest" description="Disordered" evidence="2">
    <location>
        <begin position="1145"/>
        <end position="1210"/>
    </location>
</feature>
<gene>
    <name evidence="6" type="ORF">DWZ50_18685</name>
</gene>
<evidence type="ECO:0000313" key="6">
    <source>
        <dbReference type="EMBL" id="RHM68747.1"/>
    </source>
</evidence>
<dbReference type="SUPFAM" id="SSF51126">
    <property type="entry name" value="Pectin lyase-like"/>
    <property type="match status" value="2"/>
</dbReference>
<reference evidence="6 7" key="1">
    <citation type="submission" date="2018-08" db="EMBL/GenBank/DDBJ databases">
        <title>A genome reference for cultivated species of the human gut microbiota.</title>
        <authorList>
            <person name="Zou Y."/>
            <person name="Xue W."/>
            <person name="Luo G."/>
        </authorList>
    </citation>
    <scope>NUCLEOTIDE SEQUENCE [LARGE SCALE GENOMIC DNA]</scope>
    <source>
        <strain evidence="6 7">AF33-12</strain>
    </source>
</reference>
<dbReference type="InterPro" id="IPR003961">
    <property type="entry name" value="FN3_dom"/>
</dbReference>
<feature type="transmembrane region" description="Helical" evidence="3">
    <location>
        <begin position="1218"/>
        <end position="1236"/>
    </location>
</feature>
<dbReference type="InterPro" id="IPR011050">
    <property type="entry name" value="Pectin_lyase_fold/virulence"/>
</dbReference>
<dbReference type="CDD" id="cd00063">
    <property type="entry name" value="FN3"/>
    <property type="match status" value="2"/>
</dbReference>
<dbReference type="RefSeq" id="WP_118445396.1">
    <property type="nucleotide sequence ID" value="NZ_JBCPGC010000090.1"/>
</dbReference>
<dbReference type="PANTHER" id="PTHR13817">
    <property type="entry name" value="TITIN"/>
    <property type="match status" value="1"/>
</dbReference>
<dbReference type="PANTHER" id="PTHR13817:SF166">
    <property type="entry name" value="NEURONAL IGCAM-RELATED"/>
    <property type="match status" value="1"/>
</dbReference>
<proteinExistence type="predicted"/>
<dbReference type="InterPro" id="IPR012334">
    <property type="entry name" value="Pectin_lyas_fold"/>
</dbReference>
<comment type="caution">
    <text evidence="6">The sequence shown here is derived from an EMBL/GenBank/DDBJ whole genome shotgun (WGS) entry which is preliminary data.</text>
</comment>
<dbReference type="PROSITE" id="PS50853">
    <property type="entry name" value="FN3"/>
    <property type="match status" value="2"/>
</dbReference>
<keyword evidence="4" id="KW-0732">Signal</keyword>
<name>A0A415S180_MEDGN</name>
<feature type="region of interest" description="Disordered" evidence="2">
    <location>
        <begin position="538"/>
        <end position="561"/>
    </location>
</feature>
<dbReference type="Pfam" id="PF00041">
    <property type="entry name" value="fn3"/>
    <property type="match status" value="2"/>
</dbReference>
<keyword evidence="1" id="KW-0677">Repeat</keyword>
<keyword evidence="3" id="KW-1133">Transmembrane helix</keyword>
<feature type="domain" description="Fibronectin type-III" evidence="5">
    <location>
        <begin position="976"/>
        <end position="1063"/>
    </location>
</feature>
<feature type="domain" description="Fibronectin type-III" evidence="5">
    <location>
        <begin position="1072"/>
        <end position="1158"/>
    </location>
</feature>
<evidence type="ECO:0000259" key="5">
    <source>
        <dbReference type="PROSITE" id="PS50853"/>
    </source>
</evidence>
<protein>
    <submittedName>
        <fullName evidence="6">Fibronectin type III domain-containing protein</fullName>
    </submittedName>
</protein>
<accession>A0A415S180</accession>
<keyword evidence="3" id="KW-0812">Transmembrane</keyword>
<dbReference type="AlphaFoldDB" id="A0A415S180"/>
<dbReference type="SUPFAM" id="SSF49265">
    <property type="entry name" value="Fibronectin type III"/>
    <property type="match status" value="1"/>
</dbReference>
<evidence type="ECO:0000256" key="1">
    <source>
        <dbReference type="ARBA" id="ARBA00022737"/>
    </source>
</evidence>
<dbReference type="InterPro" id="IPR013783">
    <property type="entry name" value="Ig-like_fold"/>
</dbReference>
<feature type="signal peptide" evidence="4">
    <location>
        <begin position="1"/>
        <end position="31"/>
    </location>
</feature>
<dbReference type="EMBL" id="QRQE01000079">
    <property type="protein sequence ID" value="RHM68747.1"/>
    <property type="molecule type" value="Genomic_DNA"/>
</dbReference>
<dbReference type="InterPro" id="IPR036116">
    <property type="entry name" value="FN3_sf"/>
</dbReference>
<dbReference type="Gene3D" id="2.160.20.10">
    <property type="entry name" value="Single-stranded right-handed beta-helix, Pectin lyase-like"/>
    <property type="match status" value="1"/>
</dbReference>
<dbReference type="SMART" id="SM00060">
    <property type="entry name" value="FN3"/>
    <property type="match status" value="2"/>
</dbReference>
<evidence type="ECO:0000256" key="4">
    <source>
        <dbReference type="SAM" id="SignalP"/>
    </source>
</evidence>
<evidence type="ECO:0000256" key="2">
    <source>
        <dbReference type="SAM" id="MobiDB-lite"/>
    </source>
</evidence>
<dbReference type="Proteomes" id="UP000285610">
    <property type="component" value="Unassembled WGS sequence"/>
</dbReference>
<dbReference type="InterPro" id="IPR050964">
    <property type="entry name" value="Striated_Muscle_Regulatory"/>
</dbReference>
<organism evidence="6 7">
    <name type="scientific">Mediterraneibacter gnavus</name>
    <name type="common">Ruminococcus gnavus</name>
    <dbReference type="NCBI Taxonomy" id="33038"/>
    <lineage>
        <taxon>Bacteria</taxon>
        <taxon>Bacillati</taxon>
        <taxon>Bacillota</taxon>
        <taxon>Clostridia</taxon>
        <taxon>Lachnospirales</taxon>
        <taxon>Lachnospiraceae</taxon>
        <taxon>Mediterraneibacter</taxon>
    </lineage>
</organism>
<sequence length="1243" mass="134632">MKKKRWMGRAMALLLAGTSALLLLSSYTVQAESAEETAGEIYYVSSENGNDANSGTSERQAFKTLDKINRLTLKSGDQVLLEKGSVFENQALHVKGSGSKEAPIKISTYGQGERPKINANGHGQWELDYGKRLGNKNHKWRGTVSSAILLQDVEHIEIRGLELTNDRRAAGNPQVEKEKAYNDADVMDRTGVAGVAKEKGTLDHIVLDDLYIHDVHGNVYNKHMTNGGIYFIVAKPTDEGKTGIARYNDVAIRNCYLDTVNRWGIAVGYTYQWDKFQTAELSDSTMESYGSSNVVIENNYLNNVGGDAITTMYLDRPLIQYNVSEGAAAQINTTDYAKQQPSLNQQTGLPDGTYLDVGNGRVAAGIWPWKCKDAVFQYNECFNTMNAANGNGDGQPWDADYGDGTNYQYNYSHGNTASTIMFCGVESVNNTFRYNISQNEDMGPLDPAGNRGYTHVYNNTFYIKEGITHIWSTMHANNGPVKLENNIFYFAGENPANTQNWNPAGNKIYDNNLYYNVSNYPNDEHAVKVNAGTEVLADPGSGPAGAAAKGSAARGHSNPDQETAFDGYKPVEGSPAVNAGKVVTDENGYTIEKDFFGHPITSVPEIGAAESSSEISLVLRSDVYTIAGTTISDIPKNTTLEKFLKNLSFDSGVEISAKDGEKTLSSADIIKGGMTVTLAYEGMESVEYIITASTDNELKSTLYEVYGTTLNVPFTPNNPTTVSQLKQNITVNSSASVSVLKDGQELADSDTVEAGMTVCITAENGDVNELTVAQKNIYNWTADYMGPHRGSDGTQGNIWFAQKKAKNADTWENITEKDPQNWPNWIVDTWSPVGIDGPADAEIPTDSHGVIGSSLNTDTAMVFRVPKSGYVAFSIKDDEPYFRHSNSDKGERNVTLTIMKNDEMIDEVVLNNLDKDEKADNWSNSKRGFAGMLVNKGDFIRLTAIATGNTDKNTIHITPEFSYLDQGIADTEAPEVPQAVRSVETTESGTKIMWAGSLDNVATSGYHIYVNGEKVNAVPTAETEYVLTGLKSGTTYTVQVTAVDAAGNESETSEAMEFTTMAPAQDTETPTVPGDVKVKNVTKNSAVILWTASSDNTKVAGYNVFVAGEKKNTSLVIDTQYVLSELSADTVYTVEVQAVDEAGNTSGNAKAEFQTEKDASSSTLNQDNGKKVDKSGSGTNSGKTNPEDGSKAQKAARTNSGDGSKTKRAAKTGDHSAFVIYGLVLAGSAGVAGTALRRRKRHL</sequence>
<evidence type="ECO:0000313" key="7">
    <source>
        <dbReference type="Proteomes" id="UP000285610"/>
    </source>
</evidence>
<evidence type="ECO:0000256" key="3">
    <source>
        <dbReference type="SAM" id="Phobius"/>
    </source>
</evidence>